<evidence type="ECO:0008006" key="4">
    <source>
        <dbReference type="Google" id="ProtNLM"/>
    </source>
</evidence>
<proteinExistence type="predicted"/>
<dbReference type="EMBL" id="CP120983">
    <property type="protein sequence ID" value="WLQ66882.1"/>
    <property type="molecule type" value="Genomic_DNA"/>
</dbReference>
<organism evidence="2 3">
    <name type="scientific">Streptomyces glycanivorans</name>
    <dbReference type="NCBI Taxonomy" id="3033808"/>
    <lineage>
        <taxon>Bacteria</taxon>
        <taxon>Bacillati</taxon>
        <taxon>Actinomycetota</taxon>
        <taxon>Actinomycetes</taxon>
        <taxon>Kitasatosporales</taxon>
        <taxon>Streptomycetaceae</taxon>
        <taxon>Streptomyces</taxon>
    </lineage>
</organism>
<feature type="region of interest" description="Disordered" evidence="1">
    <location>
        <begin position="31"/>
        <end position="56"/>
    </location>
</feature>
<sequence>MRQRIVRLALVGGVLFLALLLLTATCGGVGGGGGDGEPAKPAKPARRSTGPATRLDVPPEYTTARGWEVVGAGPEYAVSHTTGRLAYLVRAPGNRYRLRTLDTATGRAGWSGEAWRPPDPSRFPKLLTVAKDDRQYFVTWAYGRTGEGLESSGYFVSLDVYDVVDGARLRVEVPWTGAPVVTATGPDILISDGGADSVAVDPVDGEVTETAASALTYPKGCTACKQLTEVRGQTAGGLLLSGAREFWVRGGWFSRRTAPKGADPATGVPAAVAPGLVLATWRLAEGAERAATHRMWTVHDAESGTPVVSVECHAPEIEPGSRPRAVVSPSGGYLVAGNLAFDLKARKGFCFEDEGGAADLTLVSVTDGGSAYGVASVRDADEVLEDGGGGPVTMSFTTGEVEALPPNTRLPGTETSDTGVFRWTDRKDRLHLLGYPRVG</sequence>
<evidence type="ECO:0000256" key="1">
    <source>
        <dbReference type="SAM" id="MobiDB-lite"/>
    </source>
</evidence>
<name>A0ABY9JLK0_9ACTN</name>
<dbReference type="RefSeq" id="WP_306104359.1">
    <property type="nucleotide sequence ID" value="NZ_CP120983.1"/>
</dbReference>
<evidence type="ECO:0000313" key="3">
    <source>
        <dbReference type="Proteomes" id="UP001224433"/>
    </source>
</evidence>
<evidence type="ECO:0000313" key="2">
    <source>
        <dbReference type="EMBL" id="WLQ66882.1"/>
    </source>
</evidence>
<gene>
    <name evidence="2" type="ORF">P8A20_26365</name>
</gene>
<accession>A0ABY9JLK0</accession>
<keyword evidence="3" id="KW-1185">Reference proteome</keyword>
<protein>
    <recommendedName>
        <fullName evidence="4">Lipoprotein</fullName>
    </recommendedName>
</protein>
<dbReference type="Proteomes" id="UP001224433">
    <property type="component" value="Chromosome"/>
</dbReference>
<reference evidence="2 3" key="1">
    <citation type="submission" date="2023-03" db="EMBL/GenBank/DDBJ databases">
        <title>Isolation and description of six Streptomyces strains from soil environments, able to metabolize different microbial glucans.</title>
        <authorList>
            <person name="Widen T."/>
            <person name="Larsbrink J."/>
        </authorList>
    </citation>
    <scope>NUCLEOTIDE SEQUENCE [LARGE SCALE GENOMIC DNA]</scope>
    <source>
        <strain evidence="2 3">Alt3</strain>
    </source>
</reference>